<accession>A0A821HB05</accession>
<proteinExistence type="predicted"/>
<feature type="non-terminal residue" evidence="1">
    <location>
        <position position="65"/>
    </location>
</feature>
<feature type="non-terminal residue" evidence="1">
    <location>
        <position position="1"/>
    </location>
</feature>
<gene>
    <name evidence="1" type="ORF">OVN521_LOCUS47737</name>
</gene>
<evidence type="ECO:0000313" key="1">
    <source>
        <dbReference type="EMBL" id="CAF4681203.1"/>
    </source>
</evidence>
<name>A0A821HB05_9BILA</name>
<reference evidence="1" key="1">
    <citation type="submission" date="2021-02" db="EMBL/GenBank/DDBJ databases">
        <authorList>
            <person name="Nowell W R."/>
        </authorList>
    </citation>
    <scope>NUCLEOTIDE SEQUENCE</scope>
</reference>
<dbReference type="Proteomes" id="UP000663866">
    <property type="component" value="Unassembled WGS sequence"/>
</dbReference>
<organism evidence="1 2">
    <name type="scientific">Rotaria magnacalcarata</name>
    <dbReference type="NCBI Taxonomy" id="392030"/>
    <lineage>
        <taxon>Eukaryota</taxon>
        <taxon>Metazoa</taxon>
        <taxon>Spiralia</taxon>
        <taxon>Gnathifera</taxon>
        <taxon>Rotifera</taxon>
        <taxon>Eurotatoria</taxon>
        <taxon>Bdelloidea</taxon>
        <taxon>Philodinida</taxon>
        <taxon>Philodinidae</taxon>
        <taxon>Rotaria</taxon>
    </lineage>
</organism>
<protein>
    <submittedName>
        <fullName evidence="1">Uncharacterized protein</fullName>
    </submittedName>
</protein>
<comment type="caution">
    <text evidence="1">The sequence shown here is derived from an EMBL/GenBank/DDBJ whole genome shotgun (WGS) entry which is preliminary data.</text>
</comment>
<evidence type="ECO:0000313" key="2">
    <source>
        <dbReference type="Proteomes" id="UP000663866"/>
    </source>
</evidence>
<keyword evidence="2" id="KW-1185">Reference proteome</keyword>
<dbReference type="AlphaFoldDB" id="A0A821HB05"/>
<sequence>IATPWINSLSTTPSHWSSTPAQMTQMIHGAYSPAYPSSPGNMSLSPYANVPSLLSSLSSPPQLPS</sequence>
<dbReference type="EMBL" id="CAJOBG010095401">
    <property type="protein sequence ID" value="CAF4681203.1"/>
    <property type="molecule type" value="Genomic_DNA"/>
</dbReference>